<organism evidence="1">
    <name type="scientific">Arundo donax</name>
    <name type="common">Giant reed</name>
    <name type="synonym">Donax arundinaceus</name>
    <dbReference type="NCBI Taxonomy" id="35708"/>
    <lineage>
        <taxon>Eukaryota</taxon>
        <taxon>Viridiplantae</taxon>
        <taxon>Streptophyta</taxon>
        <taxon>Embryophyta</taxon>
        <taxon>Tracheophyta</taxon>
        <taxon>Spermatophyta</taxon>
        <taxon>Magnoliopsida</taxon>
        <taxon>Liliopsida</taxon>
        <taxon>Poales</taxon>
        <taxon>Poaceae</taxon>
        <taxon>PACMAD clade</taxon>
        <taxon>Arundinoideae</taxon>
        <taxon>Arundineae</taxon>
        <taxon>Arundo</taxon>
    </lineage>
</organism>
<accession>A0A0A9FE76</accession>
<protein>
    <submittedName>
        <fullName evidence="1">Uncharacterized protein</fullName>
    </submittedName>
</protein>
<evidence type="ECO:0000313" key="1">
    <source>
        <dbReference type="EMBL" id="JAE08441.1"/>
    </source>
</evidence>
<dbReference type="InterPro" id="IPR009003">
    <property type="entry name" value="Peptidase_S1_PA"/>
</dbReference>
<reference evidence="1" key="1">
    <citation type="submission" date="2014-09" db="EMBL/GenBank/DDBJ databases">
        <authorList>
            <person name="Magalhaes I.L.F."/>
            <person name="Oliveira U."/>
            <person name="Santos F.R."/>
            <person name="Vidigal T.H.D.A."/>
            <person name="Brescovit A.D."/>
            <person name="Santos A.J."/>
        </authorList>
    </citation>
    <scope>NUCLEOTIDE SEQUENCE</scope>
    <source>
        <tissue evidence="1">Shoot tissue taken approximately 20 cm above the soil surface</tissue>
    </source>
</reference>
<dbReference type="SUPFAM" id="SSF50494">
    <property type="entry name" value="Trypsin-like serine proteases"/>
    <property type="match status" value="1"/>
</dbReference>
<proteinExistence type="predicted"/>
<name>A0A0A9FE76_ARUDO</name>
<sequence length="90" mass="10177">MIEVRLPNKKGHIGSLVHYDLHYNVAVVEINPFPGFRAARFDHHMQFGPDSKVVAVGRWFNSGRLMATSGIVTDEPRGVYPSGYDWKATY</sequence>
<dbReference type="Gene3D" id="2.40.10.120">
    <property type="match status" value="1"/>
</dbReference>
<dbReference type="AlphaFoldDB" id="A0A0A9FE76"/>
<dbReference type="PANTHER" id="PTHR18868">
    <property type="entry name" value="OS07G0665300 PROTEIN-RELATED"/>
    <property type="match status" value="1"/>
</dbReference>
<dbReference type="EMBL" id="GBRH01189455">
    <property type="protein sequence ID" value="JAE08441.1"/>
    <property type="molecule type" value="Transcribed_RNA"/>
</dbReference>
<reference evidence="1" key="2">
    <citation type="journal article" date="2015" name="Data Brief">
        <title>Shoot transcriptome of the giant reed, Arundo donax.</title>
        <authorList>
            <person name="Barrero R.A."/>
            <person name="Guerrero F.D."/>
            <person name="Moolhuijzen P."/>
            <person name="Goolsby J.A."/>
            <person name="Tidwell J."/>
            <person name="Bellgard S.E."/>
            <person name="Bellgard M.I."/>
        </authorList>
    </citation>
    <scope>NUCLEOTIDE SEQUENCE</scope>
    <source>
        <tissue evidence="1">Shoot tissue taken approximately 20 cm above the soil surface</tissue>
    </source>
</reference>
<dbReference type="PANTHER" id="PTHR18868:SF37">
    <property type="entry name" value="OS07G0665300 PROTEIN"/>
    <property type="match status" value="1"/>
</dbReference>